<name>A0A6J4U162_9BACT</name>
<keyword evidence="2" id="KW-0378">Hydrolase</keyword>
<keyword evidence="1" id="KW-0479">Metal-binding</keyword>
<accession>A0A6J4U162</accession>
<reference evidence="4" key="1">
    <citation type="submission" date="2020-02" db="EMBL/GenBank/DDBJ databases">
        <authorList>
            <person name="Meier V. D."/>
        </authorList>
    </citation>
    <scope>NUCLEOTIDE SEQUENCE</scope>
    <source>
        <strain evidence="4">AVDCRST_MAG73</strain>
    </source>
</reference>
<dbReference type="PANTHER" id="PTHR31302:SF31">
    <property type="entry name" value="PHOSPHODIESTERASE YAEI"/>
    <property type="match status" value="1"/>
</dbReference>
<dbReference type="EMBL" id="CADCWE010000095">
    <property type="protein sequence ID" value="CAA9537630.1"/>
    <property type="molecule type" value="Genomic_DNA"/>
</dbReference>
<evidence type="ECO:0000256" key="2">
    <source>
        <dbReference type="ARBA" id="ARBA00022801"/>
    </source>
</evidence>
<organism evidence="4">
    <name type="scientific">uncultured Thermomicrobiales bacterium</name>
    <dbReference type="NCBI Taxonomy" id="1645740"/>
    <lineage>
        <taxon>Bacteria</taxon>
        <taxon>Pseudomonadati</taxon>
        <taxon>Thermomicrobiota</taxon>
        <taxon>Thermomicrobia</taxon>
        <taxon>Thermomicrobiales</taxon>
        <taxon>environmental samples</taxon>
    </lineage>
</organism>
<sequence>MVDRKRSGRARRWIGGGLLGGLLLGGATAGYAYAIEPRRLQVARFCLAVPGLPPELEGLRLAHLTDFHVGMAGTRRSILRRAVAAALADRPDLVALTGDFTHDGRWRRGAALFADLAAAAPTFAVLGNHDHLASRGATDRIVGALTAQGVRVLANEHFAVPVRDGAGEVLVVGVDDPHLGFDDLPDALAGADDRPSVPAILLGHVPDIVEKAPPGRFALTLAGHTHGGQIRLSPLKRFTWLELPMIAGDLDSHYPRGAHLVNGNPLYVSNGLGVSGVPFRFLAPPQIALFAFTGAVDEEKGEDEVGRYVTGA</sequence>
<dbReference type="InterPro" id="IPR029052">
    <property type="entry name" value="Metallo-depent_PP-like"/>
</dbReference>
<evidence type="ECO:0000313" key="4">
    <source>
        <dbReference type="EMBL" id="CAA9537630.1"/>
    </source>
</evidence>
<evidence type="ECO:0000256" key="1">
    <source>
        <dbReference type="ARBA" id="ARBA00022723"/>
    </source>
</evidence>
<dbReference type="InterPro" id="IPR051158">
    <property type="entry name" value="Metallophosphoesterase_sf"/>
</dbReference>
<dbReference type="GO" id="GO:0046872">
    <property type="term" value="F:metal ion binding"/>
    <property type="evidence" value="ECO:0007669"/>
    <property type="project" value="UniProtKB-KW"/>
</dbReference>
<protein>
    <recommendedName>
        <fullName evidence="3">Calcineurin-like phosphoesterase domain-containing protein</fullName>
    </recommendedName>
</protein>
<dbReference type="AlphaFoldDB" id="A0A6J4U162"/>
<dbReference type="InterPro" id="IPR004843">
    <property type="entry name" value="Calcineurin-like_PHP"/>
</dbReference>
<proteinExistence type="predicted"/>
<evidence type="ECO:0000259" key="3">
    <source>
        <dbReference type="Pfam" id="PF00149"/>
    </source>
</evidence>
<feature type="domain" description="Calcineurin-like phosphoesterase" evidence="3">
    <location>
        <begin position="59"/>
        <end position="226"/>
    </location>
</feature>
<dbReference type="GO" id="GO:0009245">
    <property type="term" value="P:lipid A biosynthetic process"/>
    <property type="evidence" value="ECO:0007669"/>
    <property type="project" value="TreeGrafter"/>
</dbReference>
<dbReference type="Pfam" id="PF00149">
    <property type="entry name" value="Metallophos"/>
    <property type="match status" value="1"/>
</dbReference>
<dbReference type="PANTHER" id="PTHR31302">
    <property type="entry name" value="TRANSMEMBRANE PROTEIN WITH METALLOPHOSPHOESTERASE DOMAIN-RELATED"/>
    <property type="match status" value="1"/>
</dbReference>
<gene>
    <name evidence="4" type="ORF">AVDCRST_MAG73-1571</name>
</gene>
<dbReference type="GO" id="GO:0016020">
    <property type="term" value="C:membrane"/>
    <property type="evidence" value="ECO:0007669"/>
    <property type="project" value="GOC"/>
</dbReference>
<dbReference type="SUPFAM" id="SSF56300">
    <property type="entry name" value="Metallo-dependent phosphatases"/>
    <property type="match status" value="1"/>
</dbReference>
<dbReference type="GO" id="GO:0008758">
    <property type="term" value="F:UDP-2,3-diacylglucosamine hydrolase activity"/>
    <property type="evidence" value="ECO:0007669"/>
    <property type="project" value="TreeGrafter"/>
</dbReference>
<dbReference type="Gene3D" id="3.60.21.10">
    <property type="match status" value="1"/>
</dbReference>